<protein>
    <submittedName>
        <fullName evidence="1">Uncharacterized protein</fullName>
    </submittedName>
</protein>
<organism evidence="1 2">
    <name type="scientific">Sphaerospermopsis torques-reginae ITEP-024</name>
    <dbReference type="NCBI Taxonomy" id="984208"/>
    <lineage>
        <taxon>Bacteria</taxon>
        <taxon>Bacillati</taxon>
        <taxon>Cyanobacteriota</taxon>
        <taxon>Cyanophyceae</taxon>
        <taxon>Nostocales</taxon>
        <taxon>Aphanizomenonaceae</taxon>
        <taxon>Sphaerospermopsis</taxon>
        <taxon>Sphaerospermopsis torques-reginae</taxon>
    </lineage>
</organism>
<sequence>MPSHLYYRPKNKCYLREETESHSSLPIRVAPGWHWYGLSGCKFGEITMTFSEIAALEERRDWHTSQISMIDNKLREYYYSNIVNEEGDVISYADYFDQYQGELMRH</sequence>
<gene>
    <name evidence="1" type="ORF">K2F26_03760</name>
</gene>
<evidence type="ECO:0000313" key="1">
    <source>
        <dbReference type="EMBL" id="QYX32520.1"/>
    </source>
</evidence>
<name>A0ABX8X1D3_9CYAN</name>
<dbReference type="EMBL" id="CP080598">
    <property type="protein sequence ID" value="QYX32520.1"/>
    <property type="molecule type" value="Genomic_DNA"/>
</dbReference>
<accession>A0ABX8X1D3</accession>
<keyword evidence="2" id="KW-1185">Reference proteome</keyword>
<reference evidence="1 2" key="1">
    <citation type="journal article" date="2022" name="J. Am. Chem. Soc.">
        <title>Biosynthesis of Guanitoxin Enables Global Environmental Detection in Freshwater Cyanobacteria.</title>
        <authorList>
            <person name="Lima S.T."/>
            <person name="Fallon T.R."/>
            <person name="Cordoza J.L."/>
            <person name="Chekan J.R."/>
            <person name="Delbaje E."/>
            <person name="Hopiavuori A.R."/>
            <person name="Alvarenga D.O."/>
            <person name="Wood S.M."/>
            <person name="Luhavaya H."/>
            <person name="Baumgartner J.T."/>
            <person name="Dorr F.A."/>
            <person name="Etchegaray A."/>
            <person name="Pinto E."/>
            <person name="McKinnie S.M.K."/>
            <person name="Fiore M.F."/>
            <person name="Moore B.S."/>
        </authorList>
    </citation>
    <scope>NUCLEOTIDE SEQUENCE [LARGE SCALE GENOMIC DNA]</scope>
    <source>
        <strain evidence="1 2">ITEP-024</strain>
    </source>
</reference>
<dbReference type="RefSeq" id="WP_220610408.1">
    <property type="nucleotide sequence ID" value="NZ_CP080598.1"/>
</dbReference>
<proteinExistence type="predicted"/>
<dbReference type="Proteomes" id="UP000826540">
    <property type="component" value="Chromosome"/>
</dbReference>
<evidence type="ECO:0000313" key="2">
    <source>
        <dbReference type="Proteomes" id="UP000826540"/>
    </source>
</evidence>